<evidence type="ECO:0000313" key="1">
    <source>
        <dbReference type="EMBL" id="JAH73676.1"/>
    </source>
</evidence>
<organism evidence="1">
    <name type="scientific">Anguilla anguilla</name>
    <name type="common">European freshwater eel</name>
    <name type="synonym">Muraena anguilla</name>
    <dbReference type="NCBI Taxonomy" id="7936"/>
    <lineage>
        <taxon>Eukaryota</taxon>
        <taxon>Metazoa</taxon>
        <taxon>Chordata</taxon>
        <taxon>Craniata</taxon>
        <taxon>Vertebrata</taxon>
        <taxon>Euteleostomi</taxon>
        <taxon>Actinopterygii</taxon>
        <taxon>Neopterygii</taxon>
        <taxon>Teleostei</taxon>
        <taxon>Anguilliformes</taxon>
        <taxon>Anguillidae</taxon>
        <taxon>Anguilla</taxon>
    </lineage>
</organism>
<sequence length="24" mass="2838">MFREFLTNLISFPTLPQRSAILSR</sequence>
<dbReference type="EMBL" id="GBXM01034901">
    <property type="protein sequence ID" value="JAH73676.1"/>
    <property type="molecule type" value="Transcribed_RNA"/>
</dbReference>
<dbReference type="EMBL" id="GBXM01087709">
    <property type="protein sequence ID" value="JAH20868.1"/>
    <property type="molecule type" value="Transcribed_RNA"/>
</dbReference>
<proteinExistence type="predicted"/>
<dbReference type="AlphaFoldDB" id="A0A0E9V6P5"/>
<protein>
    <submittedName>
        <fullName evidence="1">Uncharacterized protein</fullName>
    </submittedName>
</protein>
<name>A0A0E9V6P5_ANGAN</name>
<reference evidence="1" key="2">
    <citation type="journal article" date="2015" name="Fish Shellfish Immunol.">
        <title>Early steps in the European eel (Anguilla anguilla)-Vibrio vulnificus interaction in the gills: Role of the RtxA13 toxin.</title>
        <authorList>
            <person name="Callol A."/>
            <person name="Pajuelo D."/>
            <person name="Ebbesson L."/>
            <person name="Teles M."/>
            <person name="MacKenzie S."/>
            <person name="Amaro C."/>
        </authorList>
    </citation>
    <scope>NUCLEOTIDE SEQUENCE</scope>
</reference>
<accession>A0A0E9V6P5</accession>
<reference evidence="1" key="1">
    <citation type="submission" date="2014-11" db="EMBL/GenBank/DDBJ databases">
        <authorList>
            <person name="Amaro Gonzalez C."/>
        </authorList>
    </citation>
    <scope>NUCLEOTIDE SEQUENCE</scope>
</reference>